<sequence>MLASLDAQLRGYGLDVQLDSAIGAVDAMYRAGEQWPGPTVRRVILRPHRGQLWWWLRWPSEHACPLEHPGQSTLVPLAPASHTSEAVRRIVATLRPFRGGQANHATVPTAG</sequence>
<keyword evidence="2" id="KW-1185">Reference proteome</keyword>
<name>A0ABP7F0T0_9ACTN</name>
<dbReference type="EMBL" id="BAABDD010000002">
    <property type="protein sequence ID" value="GAA3729079.1"/>
    <property type="molecule type" value="Genomic_DNA"/>
</dbReference>
<comment type="caution">
    <text evidence="1">The sequence shown here is derived from an EMBL/GenBank/DDBJ whole genome shotgun (WGS) entry which is preliminary data.</text>
</comment>
<evidence type="ECO:0000313" key="1">
    <source>
        <dbReference type="EMBL" id="GAA3729079.1"/>
    </source>
</evidence>
<reference evidence="2" key="1">
    <citation type="journal article" date="2019" name="Int. J. Syst. Evol. Microbiol.">
        <title>The Global Catalogue of Microorganisms (GCM) 10K type strain sequencing project: providing services to taxonomists for standard genome sequencing and annotation.</title>
        <authorList>
            <consortium name="The Broad Institute Genomics Platform"/>
            <consortium name="The Broad Institute Genome Sequencing Center for Infectious Disease"/>
            <person name="Wu L."/>
            <person name="Ma J."/>
        </authorList>
    </citation>
    <scope>NUCLEOTIDE SEQUENCE [LARGE SCALE GENOMIC DNA]</scope>
    <source>
        <strain evidence="2">JCM 17137</strain>
    </source>
</reference>
<protein>
    <submittedName>
        <fullName evidence="1">Uncharacterized protein</fullName>
    </submittedName>
</protein>
<gene>
    <name evidence="1" type="ORF">GCM10022402_07220</name>
</gene>
<accession>A0ABP7F0T0</accession>
<proteinExistence type="predicted"/>
<evidence type="ECO:0000313" key="2">
    <source>
        <dbReference type="Proteomes" id="UP001500908"/>
    </source>
</evidence>
<dbReference type="Proteomes" id="UP001500908">
    <property type="component" value="Unassembled WGS sequence"/>
</dbReference>
<organism evidence="1 2">
    <name type="scientific">Salinactinospora qingdaonensis</name>
    <dbReference type="NCBI Taxonomy" id="702744"/>
    <lineage>
        <taxon>Bacteria</taxon>
        <taxon>Bacillati</taxon>
        <taxon>Actinomycetota</taxon>
        <taxon>Actinomycetes</taxon>
        <taxon>Streptosporangiales</taxon>
        <taxon>Nocardiopsidaceae</taxon>
        <taxon>Salinactinospora</taxon>
    </lineage>
</organism>